<keyword evidence="6" id="KW-0256">Endoplasmic reticulum</keyword>
<dbReference type="GO" id="GO:0019432">
    <property type="term" value="P:triglyceride biosynthetic process"/>
    <property type="evidence" value="ECO:0007669"/>
    <property type="project" value="TreeGrafter"/>
</dbReference>
<dbReference type="OrthoDB" id="264532at2759"/>
<dbReference type="GeneID" id="17037509"/>
<evidence type="ECO:0000256" key="2">
    <source>
        <dbReference type="ARBA" id="ARBA00005420"/>
    </source>
</evidence>
<evidence type="ECO:0000313" key="13">
    <source>
        <dbReference type="Proteomes" id="UP000007264"/>
    </source>
</evidence>
<evidence type="ECO:0000256" key="9">
    <source>
        <dbReference type="ARBA" id="ARBA00023136"/>
    </source>
</evidence>
<dbReference type="RefSeq" id="XP_005644081.1">
    <property type="nucleotide sequence ID" value="XM_005644024.1"/>
</dbReference>
<proteinExistence type="inferred from homology"/>
<dbReference type="KEGG" id="csl:COCSUDRAFT_54539"/>
<keyword evidence="5 11" id="KW-0812">Transmembrane</keyword>
<dbReference type="InterPro" id="IPR007130">
    <property type="entry name" value="DAGAT"/>
</dbReference>
<comment type="subcellular location">
    <subcellularLocation>
        <location evidence="1">Endoplasmic reticulum membrane</location>
        <topology evidence="1">Multi-pass membrane protein</topology>
    </subcellularLocation>
</comment>
<evidence type="ECO:0000256" key="7">
    <source>
        <dbReference type="ARBA" id="ARBA00022989"/>
    </source>
</evidence>
<reference evidence="12 13" key="1">
    <citation type="journal article" date="2012" name="Genome Biol.">
        <title>The genome of the polar eukaryotic microalga coccomyxa subellipsoidea reveals traits of cold adaptation.</title>
        <authorList>
            <person name="Blanc G."/>
            <person name="Agarkova I."/>
            <person name="Grimwood J."/>
            <person name="Kuo A."/>
            <person name="Brueggeman A."/>
            <person name="Dunigan D."/>
            <person name="Gurnon J."/>
            <person name="Ladunga I."/>
            <person name="Lindquist E."/>
            <person name="Lucas S."/>
            <person name="Pangilinan J."/>
            <person name="Proschold T."/>
            <person name="Salamov A."/>
            <person name="Schmutz J."/>
            <person name="Weeks D."/>
            <person name="Yamada T."/>
            <person name="Claverie J.M."/>
            <person name="Grigoriev I."/>
            <person name="Van Etten J."/>
            <person name="Lomsadze A."/>
            <person name="Borodovsky M."/>
        </authorList>
    </citation>
    <scope>NUCLEOTIDE SEQUENCE [LARGE SCALE GENOMIC DNA]</scope>
    <source>
        <strain evidence="12 13">C-169</strain>
    </source>
</reference>
<gene>
    <name evidence="12" type="ORF">COCSUDRAFT_54539</name>
</gene>
<dbReference type="PANTHER" id="PTHR12317">
    <property type="entry name" value="DIACYLGLYCEROL O-ACYLTRANSFERASE"/>
    <property type="match status" value="1"/>
</dbReference>
<evidence type="ECO:0000313" key="12">
    <source>
        <dbReference type="EMBL" id="EIE19537.1"/>
    </source>
</evidence>
<comment type="similarity">
    <text evidence="2">Belongs to the diacylglycerol acyltransferase family.</text>
</comment>
<feature type="transmembrane region" description="Helical" evidence="11">
    <location>
        <begin position="14"/>
        <end position="43"/>
    </location>
</feature>
<sequence length="294" mass="33144">MQLVFGSAWVLPPLWLACMIGTLLYGSKLAAAFLAVTVAAAYLPPGKRWEAFLHHWVWDTWRRYFRFRGIVPKPPFCDPGRHYIFAHFPHAVFPMGSWLSFPLCGDPLSGVPAPMIGLVATVLLQIPFFKHMFAWMGCKPADKPVTMRLLKRASVGIIVEGVAGIFHGATLQHERIFLQQRKGFIKCAIQSGVDIVPVYHLGSSQMLRCTGSSDWSRRMRMSVCLFWGRWGLPLPYKHDIISLVGTPVRVVQQDDPSQQEVDAVHARFVAAITELFDTHKHLTPGWESKQLTIV</sequence>
<evidence type="ECO:0000256" key="1">
    <source>
        <dbReference type="ARBA" id="ARBA00004477"/>
    </source>
</evidence>
<evidence type="ECO:0000256" key="11">
    <source>
        <dbReference type="SAM" id="Phobius"/>
    </source>
</evidence>
<dbReference type="AlphaFoldDB" id="I0YMB8"/>
<protein>
    <recommendedName>
        <fullName evidence="14">Acyltransferase</fullName>
    </recommendedName>
</protein>
<keyword evidence="8" id="KW-0443">Lipid metabolism</keyword>
<evidence type="ECO:0000256" key="4">
    <source>
        <dbReference type="ARBA" id="ARBA00022679"/>
    </source>
</evidence>
<evidence type="ECO:0000256" key="8">
    <source>
        <dbReference type="ARBA" id="ARBA00023098"/>
    </source>
</evidence>
<dbReference type="EMBL" id="AGSI01000018">
    <property type="protein sequence ID" value="EIE19537.1"/>
    <property type="molecule type" value="Genomic_DNA"/>
</dbReference>
<dbReference type="Pfam" id="PF03982">
    <property type="entry name" value="DAGAT"/>
    <property type="match status" value="1"/>
</dbReference>
<comment type="caution">
    <text evidence="12">The sequence shown here is derived from an EMBL/GenBank/DDBJ whole genome shotgun (WGS) entry which is preliminary data.</text>
</comment>
<evidence type="ECO:0008006" key="14">
    <source>
        <dbReference type="Google" id="ProtNLM"/>
    </source>
</evidence>
<keyword evidence="13" id="KW-1185">Reference proteome</keyword>
<evidence type="ECO:0000256" key="6">
    <source>
        <dbReference type="ARBA" id="ARBA00022824"/>
    </source>
</evidence>
<keyword evidence="3" id="KW-0444">Lipid biosynthesis</keyword>
<dbReference type="GO" id="GO:0004144">
    <property type="term" value="F:diacylglycerol O-acyltransferase activity"/>
    <property type="evidence" value="ECO:0007669"/>
    <property type="project" value="UniProtKB-ARBA"/>
</dbReference>
<keyword evidence="10" id="KW-0012">Acyltransferase</keyword>
<evidence type="ECO:0000256" key="3">
    <source>
        <dbReference type="ARBA" id="ARBA00022516"/>
    </source>
</evidence>
<keyword evidence="4" id="KW-0808">Transferase</keyword>
<evidence type="ECO:0000256" key="5">
    <source>
        <dbReference type="ARBA" id="ARBA00022692"/>
    </source>
</evidence>
<dbReference type="GO" id="GO:0005789">
    <property type="term" value="C:endoplasmic reticulum membrane"/>
    <property type="evidence" value="ECO:0007669"/>
    <property type="project" value="UniProtKB-SubCell"/>
</dbReference>
<accession>I0YMB8</accession>
<dbReference type="PANTHER" id="PTHR12317:SF63">
    <property type="entry name" value="DIACYLGLYCEROL O-ACYLTRANSFERASE 2"/>
    <property type="match status" value="1"/>
</dbReference>
<dbReference type="Proteomes" id="UP000007264">
    <property type="component" value="Unassembled WGS sequence"/>
</dbReference>
<keyword evidence="9 11" id="KW-0472">Membrane</keyword>
<organism evidence="12 13">
    <name type="scientific">Coccomyxa subellipsoidea (strain C-169)</name>
    <name type="common">Green microalga</name>
    <dbReference type="NCBI Taxonomy" id="574566"/>
    <lineage>
        <taxon>Eukaryota</taxon>
        <taxon>Viridiplantae</taxon>
        <taxon>Chlorophyta</taxon>
        <taxon>core chlorophytes</taxon>
        <taxon>Trebouxiophyceae</taxon>
        <taxon>Trebouxiophyceae incertae sedis</taxon>
        <taxon>Coccomyxaceae</taxon>
        <taxon>Coccomyxa</taxon>
        <taxon>Coccomyxa subellipsoidea</taxon>
    </lineage>
</organism>
<dbReference type="eggNOG" id="KOG0831">
    <property type="taxonomic scope" value="Eukaryota"/>
</dbReference>
<evidence type="ECO:0000256" key="10">
    <source>
        <dbReference type="ARBA" id="ARBA00023315"/>
    </source>
</evidence>
<keyword evidence="7 11" id="KW-1133">Transmembrane helix</keyword>
<name>I0YMB8_COCSC</name>
<dbReference type="STRING" id="574566.I0YMB8"/>